<keyword evidence="3" id="KW-0808">Transferase</keyword>
<dbReference type="GO" id="GO:0000428">
    <property type="term" value="C:DNA-directed RNA polymerase complex"/>
    <property type="evidence" value="ECO:0007669"/>
    <property type="project" value="UniProtKB-KW"/>
</dbReference>
<dbReference type="EC" id="2.7.7.6" evidence="1"/>
<dbReference type="InterPro" id="IPR045867">
    <property type="entry name" value="DNA-dir_RpoC_beta_prime"/>
</dbReference>
<evidence type="ECO:0000313" key="6">
    <source>
        <dbReference type="EMBL" id="KAF9599436.1"/>
    </source>
</evidence>
<proteinExistence type="predicted"/>
<reference evidence="6 7" key="1">
    <citation type="submission" date="2020-10" db="EMBL/GenBank/DDBJ databases">
        <title>The Coptis chinensis genome and diversification of protoberbering-type alkaloids.</title>
        <authorList>
            <person name="Wang B."/>
            <person name="Shu S."/>
            <person name="Song C."/>
            <person name="Liu Y."/>
        </authorList>
    </citation>
    <scope>NUCLEOTIDE SEQUENCE [LARGE SCALE GENOMIC DNA]</scope>
    <source>
        <strain evidence="6">HL-2020</strain>
        <tissue evidence="6">Leaf</tissue>
    </source>
</reference>
<dbReference type="PANTHER" id="PTHR19376:SF36">
    <property type="entry name" value="DNA-DIRECTED RNA POLYMERASE IV SUBUNIT 1"/>
    <property type="match status" value="1"/>
</dbReference>
<evidence type="ECO:0000256" key="4">
    <source>
        <dbReference type="ARBA" id="ARBA00022695"/>
    </source>
</evidence>
<protein>
    <recommendedName>
        <fullName evidence="1">DNA-directed RNA polymerase</fullName>
        <ecNumber evidence="1">2.7.7.6</ecNumber>
    </recommendedName>
</protein>
<accession>A0A835HI35</accession>
<dbReference type="Proteomes" id="UP000631114">
    <property type="component" value="Unassembled WGS sequence"/>
</dbReference>
<sequence length="331" mass="36788">MFHFHPDSTWYKIPLVLILGLVKPSRSLRLPSGVLTGASGPQEGMSISVIYVGDYWVELYSGSYCFMEFKKVDILWSESNISDKASRGELYMKVHLYEHCKSGTGWSLVVNKCLRIMDLIDWNRSHPDSMHDLFCTYGIDCSWEYFLRNLKVAVSDIGKSILPEHLLLVADCLTVTGQFIGLNAKGIAKQRDLVSVPSPFTQACFSSPGPCFIKAAKYGAEDGLLGVLNAAAWGKEVPLGTGGQFDIIYSGKVHEFSETLDIYNTLSGHLCPERQNVKISVPPTTQKWMSGKGDTDVLQTFDSFIGKGPNNLKGLSDLVMLHKNLQEILHR</sequence>
<dbReference type="PANTHER" id="PTHR19376">
    <property type="entry name" value="DNA-DIRECTED RNA POLYMERASE"/>
    <property type="match status" value="1"/>
</dbReference>
<dbReference type="EMBL" id="JADFTS010000007">
    <property type="protein sequence ID" value="KAF9599436.1"/>
    <property type="molecule type" value="Genomic_DNA"/>
</dbReference>
<dbReference type="AlphaFoldDB" id="A0A835HI35"/>
<keyword evidence="5" id="KW-0804">Transcription</keyword>
<evidence type="ECO:0000256" key="3">
    <source>
        <dbReference type="ARBA" id="ARBA00022679"/>
    </source>
</evidence>
<dbReference type="SUPFAM" id="SSF64484">
    <property type="entry name" value="beta and beta-prime subunits of DNA dependent RNA-polymerase"/>
    <property type="match status" value="1"/>
</dbReference>
<keyword evidence="4" id="KW-0548">Nucleotidyltransferase</keyword>
<gene>
    <name evidence="6" type="ORF">IFM89_037202</name>
</gene>
<evidence type="ECO:0000256" key="2">
    <source>
        <dbReference type="ARBA" id="ARBA00022478"/>
    </source>
</evidence>
<dbReference type="OrthoDB" id="409625at2759"/>
<name>A0A835HI35_9MAGN</name>
<evidence type="ECO:0000256" key="1">
    <source>
        <dbReference type="ARBA" id="ARBA00012418"/>
    </source>
</evidence>
<keyword evidence="2" id="KW-0240">DNA-directed RNA polymerase</keyword>
<evidence type="ECO:0000313" key="7">
    <source>
        <dbReference type="Proteomes" id="UP000631114"/>
    </source>
</evidence>
<dbReference type="GO" id="GO:0006351">
    <property type="term" value="P:DNA-templated transcription"/>
    <property type="evidence" value="ECO:0007669"/>
    <property type="project" value="InterPro"/>
</dbReference>
<organism evidence="6 7">
    <name type="scientific">Coptis chinensis</name>
    <dbReference type="NCBI Taxonomy" id="261450"/>
    <lineage>
        <taxon>Eukaryota</taxon>
        <taxon>Viridiplantae</taxon>
        <taxon>Streptophyta</taxon>
        <taxon>Embryophyta</taxon>
        <taxon>Tracheophyta</taxon>
        <taxon>Spermatophyta</taxon>
        <taxon>Magnoliopsida</taxon>
        <taxon>Ranunculales</taxon>
        <taxon>Ranunculaceae</taxon>
        <taxon>Coptidoideae</taxon>
        <taxon>Coptis</taxon>
    </lineage>
</organism>
<dbReference type="GO" id="GO:0003899">
    <property type="term" value="F:DNA-directed RNA polymerase activity"/>
    <property type="evidence" value="ECO:0007669"/>
    <property type="project" value="UniProtKB-EC"/>
</dbReference>
<evidence type="ECO:0000256" key="5">
    <source>
        <dbReference type="ARBA" id="ARBA00023163"/>
    </source>
</evidence>
<keyword evidence="7" id="KW-1185">Reference proteome</keyword>
<comment type="caution">
    <text evidence="6">The sequence shown here is derived from an EMBL/GenBank/DDBJ whole genome shotgun (WGS) entry which is preliminary data.</text>
</comment>